<dbReference type="EMBL" id="JBFMVT010000002">
    <property type="protein sequence ID" value="MEW7312640.1"/>
    <property type="molecule type" value="Genomic_DNA"/>
</dbReference>
<accession>A0ABV3NSX1</accession>
<evidence type="ECO:0000313" key="4">
    <source>
        <dbReference type="Proteomes" id="UP001555342"/>
    </source>
</evidence>
<evidence type="ECO:0000256" key="2">
    <source>
        <dbReference type="SAM" id="SignalP"/>
    </source>
</evidence>
<feature type="signal peptide" evidence="2">
    <location>
        <begin position="1"/>
        <end position="18"/>
    </location>
</feature>
<keyword evidence="4" id="KW-1185">Reference proteome</keyword>
<proteinExistence type="predicted"/>
<dbReference type="InterPro" id="IPR019684">
    <property type="entry name" value="HofP"/>
</dbReference>
<evidence type="ECO:0000313" key="3">
    <source>
        <dbReference type="EMBL" id="MEW7312640.1"/>
    </source>
</evidence>
<gene>
    <name evidence="3" type="ORF">AB1E22_07935</name>
</gene>
<protein>
    <submittedName>
        <fullName evidence="3">HofP DNA utilization family protein</fullName>
    </submittedName>
</protein>
<comment type="caution">
    <text evidence="3">The sequence shown here is derived from an EMBL/GenBank/DDBJ whole genome shotgun (WGS) entry which is preliminary data.</text>
</comment>
<feature type="compositionally biased region" description="Basic and acidic residues" evidence="1">
    <location>
        <begin position="125"/>
        <end position="134"/>
    </location>
</feature>
<keyword evidence="2" id="KW-0732">Signal</keyword>
<reference evidence="3 4" key="1">
    <citation type="submission" date="2024-07" db="EMBL/GenBank/DDBJ databases">
        <authorList>
            <person name="Wang L."/>
        </authorList>
    </citation>
    <scope>NUCLEOTIDE SEQUENCE [LARGE SCALE GENOMIC DNA]</scope>
    <source>
        <strain evidence="3 4">WL359</strain>
    </source>
</reference>
<dbReference type="RefSeq" id="WP_367594834.1">
    <property type="nucleotide sequence ID" value="NZ_JBFMVT010000002.1"/>
</dbReference>
<name>A0ABV3NSX1_9ENTR</name>
<dbReference type="Pfam" id="PF10748">
    <property type="entry name" value="HofP"/>
    <property type="match status" value="1"/>
</dbReference>
<dbReference type="Proteomes" id="UP001555342">
    <property type="component" value="Unassembled WGS sequence"/>
</dbReference>
<organism evidence="3 4">
    <name type="scientific">Buttiauxella gaviniae</name>
    <dbReference type="NCBI Taxonomy" id="82990"/>
    <lineage>
        <taxon>Bacteria</taxon>
        <taxon>Pseudomonadati</taxon>
        <taxon>Pseudomonadota</taxon>
        <taxon>Gammaproteobacteria</taxon>
        <taxon>Enterobacterales</taxon>
        <taxon>Enterobacteriaceae</taxon>
        <taxon>Buttiauxella</taxon>
    </lineage>
</organism>
<sequence length="134" mass="14709">MNRSLCWGFFIAMAPVWAMPPNPFQPQISPCEKLTGQLSTWVLQGVISSPRTNTALMLSPQGAWRRMKVDMELIPGAKIESIGTGFVNARLELACQPSSYRWELKGKTYAMDSGITSDSGSAIRKPGESDKSGR</sequence>
<evidence type="ECO:0000256" key="1">
    <source>
        <dbReference type="SAM" id="MobiDB-lite"/>
    </source>
</evidence>
<feature type="chain" id="PRO_5047144090" evidence="2">
    <location>
        <begin position="19"/>
        <end position="134"/>
    </location>
</feature>
<feature type="region of interest" description="Disordered" evidence="1">
    <location>
        <begin position="115"/>
        <end position="134"/>
    </location>
</feature>